<dbReference type="EMBL" id="AZGN01000044">
    <property type="protein sequence ID" value="KRM32768.1"/>
    <property type="molecule type" value="Genomic_DNA"/>
</dbReference>
<evidence type="ECO:0000313" key="1">
    <source>
        <dbReference type="EMBL" id="KRM32768.1"/>
    </source>
</evidence>
<proteinExistence type="predicted"/>
<accession>A0ABR5PRU6</accession>
<evidence type="ECO:0000313" key="2">
    <source>
        <dbReference type="Proteomes" id="UP000051735"/>
    </source>
</evidence>
<dbReference type="InterPro" id="IPR025506">
    <property type="entry name" value="Abi_alpha"/>
</dbReference>
<comment type="caution">
    <text evidence="1">The sequence shown here is derived from an EMBL/GenBank/DDBJ whole genome shotgun (WGS) entry which is preliminary data.</text>
</comment>
<dbReference type="Pfam" id="PF14337">
    <property type="entry name" value="Abi_alpha"/>
    <property type="match status" value="1"/>
</dbReference>
<keyword evidence="2" id="KW-1185">Reference proteome</keyword>
<dbReference type="Proteomes" id="UP000051735">
    <property type="component" value="Unassembled WGS sequence"/>
</dbReference>
<organism evidence="1 2">
    <name type="scientific">Lactobacillus intestinalis DSM 6629</name>
    <dbReference type="NCBI Taxonomy" id="1423761"/>
    <lineage>
        <taxon>Bacteria</taxon>
        <taxon>Bacillati</taxon>
        <taxon>Bacillota</taxon>
        <taxon>Bacilli</taxon>
        <taxon>Lactobacillales</taxon>
        <taxon>Lactobacillaceae</taxon>
        <taxon>Lactobacillus</taxon>
    </lineage>
</organism>
<sequence>MDFNDWKDFLPTSLVENLVGPSSDAIGKTLGGILYWTFQLPIKYGIVKKAEFDQLAQETSKKLKKIPEENKSADKLGLVLKALEESKYQLNEEELRKMFAQLIASTLDNRKNTVISPRFATILSQLSGKDAEFFKLLVEENHGDLLYGYLIGRKEEYGAYQTITDKMYEQNRTSIRSLPISSVNVLESLGLVKVFETSYPSNNIADATYQHIEKSLHSLNSKFHNPFQDCSNDIIEFKHCHVELTSFGANFSRCVL</sequence>
<protein>
    <recommendedName>
        <fullName evidence="3">DUF4393 domain-containing protein</fullName>
    </recommendedName>
</protein>
<reference evidence="1 2" key="1">
    <citation type="journal article" date="2015" name="Genome Announc.">
        <title>Expanding the biotechnology potential of lactobacilli through comparative genomics of 213 strains and associated genera.</title>
        <authorList>
            <person name="Sun Z."/>
            <person name="Harris H.M."/>
            <person name="McCann A."/>
            <person name="Guo C."/>
            <person name="Argimon S."/>
            <person name="Zhang W."/>
            <person name="Yang X."/>
            <person name="Jeffery I.B."/>
            <person name="Cooney J.C."/>
            <person name="Kagawa T.F."/>
            <person name="Liu W."/>
            <person name="Song Y."/>
            <person name="Salvetti E."/>
            <person name="Wrobel A."/>
            <person name="Rasinkangas P."/>
            <person name="Parkhill J."/>
            <person name="Rea M.C."/>
            <person name="O'Sullivan O."/>
            <person name="Ritari J."/>
            <person name="Douillard F.P."/>
            <person name="Paul Ross R."/>
            <person name="Yang R."/>
            <person name="Briner A.E."/>
            <person name="Felis G.E."/>
            <person name="de Vos W.M."/>
            <person name="Barrangou R."/>
            <person name="Klaenhammer T.R."/>
            <person name="Caufield P.W."/>
            <person name="Cui Y."/>
            <person name="Zhang H."/>
            <person name="O'Toole P.W."/>
        </authorList>
    </citation>
    <scope>NUCLEOTIDE SEQUENCE [LARGE SCALE GENOMIC DNA]</scope>
    <source>
        <strain evidence="1 2">DSM 6629</strain>
    </source>
</reference>
<dbReference type="RefSeq" id="WP_057810461.1">
    <property type="nucleotide sequence ID" value="NZ_AZGN01000044.1"/>
</dbReference>
<dbReference type="GeneID" id="75117709"/>
<evidence type="ECO:0008006" key="3">
    <source>
        <dbReference type="Google" id="ProtNLM"/>
    </source>
</evidence>
<name>A0ABR5PRU6_9LACO</name>
<gene>
    <name evidence="1" type="ORF">FC44_GL001571</name>
</gene>